<dbReference type="EMBL" id="PPHD01121159">
    <property type="protein sequence ID" value="POI18579.1"/>
    <property type="molecule type" value="Genomic_DNA"/>
</dbReference>
<sequence>MGCPGSAHQAGHTAPSHPIPLCPQELLQEEPVERLDMELRQQAMRAIAAMSSAWLLSEKQKNGLLHACLSSVLHLPGYEDDMDPDMATYMELCFCFTGAAVFQHKCQENQRLPVLGKLAGHLILCCASTDERTRDEAMKAIHQIFTFITSP</sequence>
<feature type="region of interest" description="Disordered" evidence="1">
    <location>
        <begin position="1"/>
        <end position="21"/>
    </location>
</feature>
<reference evidence="2 3" key="1">
    <citation type="submission" date="2018-01" db="EMBL/GenBank/DDBJ databases">
        <title>Comparison of the Chinese Bamboo Partridge and Red Junglefowl genome sequences highlights the importance of demography in genome evolution.</title>
        <authorList>
            <person name="Tiley G.P."/>
            <person name="Kimball R.T."/>
            <person name="Braun E.L."/>
            <person name="Burleigh J.G."/>
        </authorList>
    </citation>
    <scope>NUCLEOTIDE SEQUENCE [LARGE SCALE GENOMIC DNA]</scope>
    <source>
        <strain evidence="2">RTK389</strain>
        <tissue evidence="2">Blood</tissue>
    </source>
</reference>
<evidence type="ECO:0000313" key="3">
    <source>
        <dbReference type="Proteomes" id="UP000237246"/>
    </source>
</evidence>
<dbReference type="OrthoDB" id="9196188at2759"/>
<accession>A0A2P4S3D9</accession>
<dbReference type="Proteomes" id="UP000237246">
    <property type="component" value="Unassembled WGS sequence"/>
</dbReference>
<evidence type="ECO:0000256" key="1">
    <source>
        <dbReference type="SAM" id="MobiDB-lite"/>
    </source>
</evidence>
<dbReference type="InterPro" id="IPR045206">
    <property type="entry name" value="Maestro_heat-like_prot"/>
</dbReference>
<feature type="non-terminal residue" evidence="2">
    <location>
        <position position="151"/>
    </location>
</feature>
<dbReference type="PANTHER" id="PTHR23120:SF42">
    <property type="entry name" value="MAESTRO HEAT-LIKE REPEAT FAMILY MEMBER 3"/>
    <property type="match status" value="1"/>
</dbReference>
<keyword evidence="3" id="KW-1185">Reference proteome</keyword>
<protein>
    <submittedName>
        <fullName evidence="2">Uncharacterized protein</fullName>
    </submittedName>
</protein>
<dbReference type="GO" id="GO:0005737">
    <property type="term" value="C:cytoplasm"/>
    <property type="evidence" value="ECO:0007669"/>
    <property type="project" value="TreeGrafter"/>
</dbReference>
<gene>
    <name evidence="2" type="ORF">CIB84_017677</name>
</gene>
<proteinExistence type="predicted"/>
<dbReference type="PANTHER" id="PTHR23120">
    <property type="entry name" value="MAESTRO-RELATED HEAT DOMAIN-CONTAINING"/>
    <property type="match status" value="1"/>
</dbReference>
<dbReference type="AlphaFoldDB" id="A0A2P4S3D9"/>
<organism evidence="2 3">
    <name type="scientific">Bambusicola thoracicus</name>
    <name type="common">Chinese bamboo-partridge</name>
    <name type="synonym">Perdix thoracica</name>
    <dbReference type="NCBI Taxonomy" id="9083"/>
    <lineage>
        <taxon>Eukaryota</taxon>
        <taxon>Metazoa</taxon>
        <taxon>Chordata</taxon>
        <taxon>Craniata</taxon>
        <taxon>Vertebrata</taxon>
        <taxon>Euteleostomi</taxon>
        <taxon>Archelosauria</taxon>
        <taxon>Archosauria</taxon>
        <taxon>Dinosauria</taxon>
        <taxon>Saurischia</taxon>
        <taxon>Theropoda</taxon>
        <taxon>Coelurosauria</taxon>
        <taxon>Aves</taxon>
        <taxon>Neognathae</taxon>
        <taxon>Galloanserae</taxon>
        <taxon>Galliformes</taxon>
        <taxon>Phasianidae</taxon>
        <taxon>Perdicinae</taxon>
        <taxon>Bambusicola</taxon>
    </lineage>
</organism>
<name>A0A2P4S3D9_BAMTH</name>
<evidence type="ECO:0000313" key="2">
    <source>
        <dbReference type="EMBL" id="POI18579.1"/>
    </source>
</evidence>
<comment type="caution">
    <text evidence="2">The sequence shown here is derived from an EMBL/GenBank/DDBJ whole genome shotgun (WGS) entry which is preliminary data.</text>
</comment>